<reference evidence="1" key="1">
    <citation type="submission" date="2020-10" db="EMBL/GenBank/DDBJ databases">
        <authorList>
            <person name="Gilroy R."/>
        </authorList>
    </citation>
    <scope>NUCLEOTIDE SEQUENCE</scope>
    <source>
        <strain evidence="1">B3-1481</strain>
    </source>
</reference>
<dbReference type="AlphaFoldDB" id="A0A9D9IY96"/>
<accession>A0A9D9IY96</accession>
<name>A0A9D9IY96_9BACT</name>
<organism evidence="1 2">
    <name type="scientific">Candidatus Cryptobacteroides avistercoris</name>
    <dbReference type="NCBI Taxonomy" id="2840758"/>
    <lineage>
        <taxon>Bacteria</taxon>
        <taxon>Pseudomonadati</taxon>
        <taxon>Bacteroidota</taxon>
        <taxon>Bacteroidia</taxon>
        <taxon>Bacteroidales</taxon>
        <taxon>Candidatus Cryptobacteroides</taxon>
    </lineage>
</organism>
<proteinExistence type="predicted"/>
<comment type="caution">
    <text evidence="1">The sequence shown here is derived from an EMBL/GenBank/DDBJ whole genome shotgun (WGS) entry which is preliminary data.</text>
</comment>
<reference evidence="1" key="2">
    <citation type="journal article" date="2021" name="PeerJ">
        <title>Extensive microbial diversity within the chicken gut microbiome revealed by metagenomics and culture.</title>
        <authorList>
            <person name="Gilroy R."/>
            <person name="Ravi A."/>
            <person name="Getino M."/>
            <person name="Pursley I."/>
            <person name="Horton D.L."/>
            <person name="Alikhan N.F."/>
            <person name="Baker D."/>
            <person name="Gharbi K."/>
            <person name="Hall N."/>
            <person name="Watson M."/>
            <person name="Adriaenssens E.M."/>
            <person name="Foster-Nyarko E."/>
            <person name="Jarju S."/>
            <person name="Secka A."/>
            <person name="Antonio M."/>
            <person name="Oren A."/>
            <person name="Chaudhuri R.R."/>
            <person name="La Ragione R."/>
            <person name="Hildebrand F."/>
            <person name="Pallen M.J."/>
        </authorList>
    </citation>
    <scope>NUCLEOTIDE SEQUENCE</scope>
    <source>
        <strain evidence="1">B3-1481</strain>
    </source>
</reference>
<protein>
    <submittedName>
        <fullName evidence="1">Uncharacterized protein</fullName>
    </submittedName>
</protein>
<gene>
    <name evidence="1" type="ORF">IAB76_07415</name>
</gene>
<dbReference type="EMBL" id="JADILW010000110">
    <property type="protein sequence ID" value="MBO8480912.1"/>
    <property type="molecule type" value="Genomic_DNA"/>
</dbReference>
<evidence type="ECO:0000313" key="1">
    <source>
        <dbReference type="EMBL" id="MBO8480912.1"/>
    </source>
</evidence>
<sequence>MYALYIIAFVTVAALAYRFSEMLRHRRAAVHAENETRLERALEKYKDYDD</sequence>
<evidence type="ECO:0000313" key="2">
    <source>
        <dbReference type="Proteomes" id="UP000823769"/>
    </source>
</evidence>
<dbReference type="Proteomes" id="UP000823769">
    <property type="component" value="Unassembled WGS sequence"/>
</dbReference>